<dbReference type="EMBL" id="JAIFRP010000014">
    <property type="protein sequence ID" value="KAK2586177.1"/>
    <property type="molecule type" value="Genomic_DNA"/>
</dbReference>
<dbReference type="GO" id="GO:0003735">
    <property type="term" value="F:structural constituent of ribosome"/>
    <property type="evidence" value="ECO:0007669"/>
    <property type="project" value="InterPro"/>
</dbReference>
<protein>
    <recommendedName>
        <fullName evidence="6">Ribosomal protein S18</fullName>
    </recommendedName>
</protein>
<reference evidence="4" key="1">
    <citation type="submission" date="2021-08" db="EMBL/GenBank/DDBJ databases">
        <authorList>
            <person name="Misof B."/>
            <person name="Oliver O."/>
            <person name="Podsiadlowski L."/>
            <person name="Donath A."/>
            <person name="Peters R."/>
            <person name="Mayer C."/>
            <person name="Rust J."/>
            <person name="Gunkel S."/>
            <person name="Lesny P."/>
            <person name="Martin S."/>
            <person name="Oeyen J.P."/>
            <person name="Petersen M."/>
            <person name="Panagiotis P."/>
            <person name="Wilbrandt J."/>
            <person name="Tanja T."/>
        </authorList>
    </citation>
    <scope>NUCLEOTIDE SEQUENCE</scope>
    <source>
        <strain evidence="4">GBR_01_08_01A</strain>
        <tissue evidence="4">Thorax + abdomen</tissue>
    </source>
</reference>
<dbReference type="InterPro" id="IPR001648">
    <property type="entry name" value="Ribosomal_bS18"/>
</dbReference>
<gene>
    <name evidence="4" type="ORF">KPH14_001443</name>
</gene>
<dbReference type="SUPFAM" id="SSF46911">
    <property type="entry name" value="Ribosomal protein S18"/>
    <property type="match status" value="1"/>
</dbReference>
<evidence type="ECO:0008006" key="6">
    <source>
        <dbReference type="Google" id="ProtNLM"/>
    </source>
</evidence>
<evidence type="ECO:0000313" key="5">
    <source>
        <dbReference type="Proteomes" id="UP001258017"/>
    </source>
</evidence>
<dbReference type="PANTHER" id="PTHR13479:SF40">
    <property type="entry name" value="SMALL RIBOSOMAL SUBUNIT PROTEIN BS18M"/>
    <property type="match status" value="1"/>
</dbReference>
<sequence>MIRTCVFKEIINNIVKTREQQSYRFIASLPKQDLKNDNSLIDKDTPNITINPYTKEKQKCILCKLKIEPDYKNVRLLSQFQSRYTGRIYGKHITGLCKYQQMRVESEILKAQNAGLMGYFTKDPKYVNDPPLFDPSRPVKPHNY</sequence>
<evidence type="ECO:0000256" key="2">
    <source>
        <dbReference type="ARBA" id="ARBA00022980"/>
    </source>
</evidence>
<proteinExistence type="inferred from homology"/>
<keyword evidence="5" id="KW-1185">Reference proteome</keyword>
<keyword evidence="3" id="KW-0687">Ribonucleoprotein</keyword>
<name>A0AAD9RUH5_9HYME</name>
<dbReference type="Proteomes" id="UP001258017">
    <property type="component" value="Unassembled WGS sequence"/>
</dbReference>
<reference evidence="4" key="2">
    <citation type="journal article" date="2023" name="Commun. Biol.">
        <title>Intrasexual cuticular hydrocarbon dimorphism in a wasp sheds light on hydrocarbon biosynthesis genes in Hymenoptera.</title>
        <authorList>
            <person name="Moris V.C."/>
            <person name="Podsiadlowski L."/>
            <person name="Martin S."/>
            <person name="Oeyen J.P."/>
            <person name="Donath A."/>
            <person name="Petersen M."/>
            <person name="Wilbrandt J."/>
            <person name="Misof B."/>
            <person name="Liedtke D."/>
            <person name="Thamm M."/>
            <person name="Scheiner R."/>
            <person name="Schmitt T."/>
            <person name="Niehuis O."/>
        </authorList>
    </citation>
    <scope>NUCLEOTIDE SEQUENCE</scope>
    <source>
        <strain evidence="4">GBR_01_08_01A</strain>
    </source>
</reference>
<dbReference type="GO" id="GO:0032543">
    <property type="term" value="P:mitochondrial translation"/>
    <property type="evidence" value="ECO:0007669"/>
    <property type="project" value="TreeGrafter"/>
</dbReference>
<organism evidence="4 5">
    <name type="scientific">Odynerus spinipes</name>
    <dbReference type="NCBI Taxonomy" id="1348599"/>
    <lineage>
        <taxon>Eukaryota</taxon>
        <taxon>Metazoa</taxon>
        <taxon>Ecdysozoa</taxon>
        <taxon>Arthropoda</taxon>
        <taxon>Hexapoda</taxon>
        <taxon>Insecta</taxon>
        <taxon>Pterygota</taxon>
        <taxon>Neoptera</taxon>
        <taxon>Endopterygota</taxon>
        <taxon>Hymenoptera</taxon>
        <taxon>Apocrita</taxon>
        <taxon>Aculeata</taxon>
        <taxon>Vespoidea</taxon>
        <taxon>Vespidae</taxon>
        <taxon>Eumeninae</taxon>
        <taxon>Odynerus</taxon>
    </lineage>
</organism>
<evidence type="ECO:0000256" key="3">
    <source>
        <dbReference type="ARBA" id="ARBA00023274"/>
    </source>
</evidence>
<dbReference type="Gene3D" id="4.10.640.10">
    <property type="entry name" value="Ribosomal protein S18"/>
    <property type="match status" value="1"/>
</dbReference>
<evidence type="ECO:0000256" key="1">
    <source>
        <dbReference type="ARBA" id="ARBA00005589"/>
    </source>
</evidence>
<evidence type="ECO:0000313" key="4">
    <source>
        <dbReference type="EMBL" id="KAK2586177.1"/>
    </source>
</evidence>
<dbReference type="PANTHER" id="PTHR13479">
    <property type="entry name" value="30S RIBOSOMAL PROTEIN S18"/>
    <property type="match status" value="1"/>
</dbReference>
<comment type="caution">
    <text evidence="4">The sequence shown here is derived from an EMBL/GenBank/DDBJ whole genome shotgun (WGS) entry which is preliminary data.</text>
</comment>
<dbReference type="GO" id="GO:0005763">
    <property type="term" value="C:mitochondrial small ribosomal subunit"/>
    <property type="evidence" value="ECO:0007669"/>
    <property type="project" value="TreeGrafter"/>
</dbReference>
<dbReference type="InterPro" id="IPR036870">
    <property type="entry name" value="Ribosomal_bS18_sf"/>
</dbReference>
<accession>A0AAD9RUH5</accession>
<dbReference type="AlphaFoldDB" id="A0AAD9RUH5"/>
<keyword evidence="2" id="KW-0689">Ribosomal protein</keyword>
<comment type="similarity">
    <text evidence="1">Belongs to the bacterial ribosomal protein bS18 family.</text>
</comment>
<dbReference type="Pfam" id="PF01084">
    <property type="entry name" value="Ribosomal_S18"/>
    <property type="match status" value="1"/>
</dbReference>
<dbReference type="GO" id="GO:0070181">
    <property type="term" value="F:small ribosomal subunit rRNA binding"/>
    <property type="evidence" value="ECO:0007669"/>
    <property type="project" value="TreeGrafter"/>
</dbReference>